<name>A0ABN1FA01_9PROT</name>
<evidence type="ECO:0000256" key="4">
    <source>
        <dbReference type="ARBA" id="ARBA00022833"/>
    </source>
</evidence>
<keyword evidence="2" id="KW-0479">Metal-binding</keyword>
<evidence type="ECO:0000256" key="1">
    <source>
        <dbReference type="ARBA" id="ARBA00007749"/>
    </source>
</evidence>
<feature type="domain" description="Metallo-beta-lactamase" evidence="5">
    <location>
        <begin position="63"/>
        <end position="272"/>
    </location>
</feature>
<dbReference type="CDD" id="cd16277">
    <property type="entry name" value="metallo-hydrolase-like_MBL-fold"/>
    <property type="match status" value="1"/>
</dbReference>
<keyword evidence="7" id="KW-1185">Reference proteome</keyword>
<dbReference type="SUPFAM" id="SSF56281">
    <property type="entry name" value="Metallo-hydrolase/oxidoreductase"/>
    <property type="match status" value="1"/>
</dbReference>
<dbReference type="Gene3D" id="3.60.15.10">
    <property type="entry name" value="Ribonuclease Z/Hydroxyacylglutathione hydrolase-like"/>
    <property type="match status" value="1"/>
</dbReference>
<evidence type="ECO:0000256" key="3">
    <source>
        <dbReference type="ARBA" id="ARBA00022801"/>
    </source>
</evidence>
<keyword evidence="3" id="KW-0378">Hydrolase</keyword>
<dbReference type="InterPro" id="IPR001279">
    <property type="entry name" value="Metallo-B-lactamas"/>
</dbReference>
<evidence type="ECO:0000313" key="7">
    <source>
        <dbReference type="Proteomes" id="UP001501588"/>
    </source>
</evidence>
<dbReference type="Pfam" id="PF00753">
    <property type="entry name" value="Lactamase_B"/>
    <property type="match status" value="1"/>
</dbReference>
<dbReference type="InterPro" id="IPR036866">
    <property type="entry name" value="RibonucZ/Hydroxyglut_hydro"/>
</dbReference>
<dbReference type="EMBL" id="BAAAFZ010000034">
    <property type="protein sequence ID" value="GAA0586156.1"/>
    <property type="molecule type" value="Genomic_DNA"/>
</dbReference>
<dbReference type="SMART" id="SM00849">
    <property type="entry name" value="Lactamase_B"/>
    <property type="match status" value="1"/>
</dbReference>
<dbReference type="PANTHER" id="PTHR42978">
    <property type="entry name" value="QUORUM-QUENCHING LACTONASE YTNP-RELATED-RELATED"/>
    <property type="match status" value="1"/>
</dbReference>
<sequence length="295" mass="32957">MTAAAQAMRVGDLTIHRIVEQEEPLFDPLEFFPTLTRDRLDGNRAWLEDAGALDRATGKLRLCVQSYLVRTPRHTILVDTCVGNDKPRPARPFWNMRKDDAWERGLAATGVHAEEIDYVMCTHLHVDHVGWNTRLQDGRWVPTFPNARYLFGEKEFAHWSAEHAKAANPVMEDSVLPIVEAGRADLVRTDMALDDHVRLQPTPGHTPDHFAVELGRGATAAVLTGDLIHSPLQARHPEMSMRADFDGTQAAATRRRFLECHCGTGTLVCTAHFPSPSMGHIGRWGDGFRFDARAG</sequence>
<gene>
    <name evidence="6" type="ORF">GCM10009416_25620</name>
</gene>
<evidence type="ECO:0000313" key="6">
    <source>
        <dbReference type="EMBL" id="GAA0586156.1"/>
    </source>
</evidence>
<protein>
    <submittedName>
        <fullName evidence="6">MBL fold metallo-hydrolase</fullName>
    </submittedName>
</protein>
<dbReference type="InterPro" id="IPR051013">
    <property type="entry name" value="MBL_superfamily_lactonases"/>
</dbReference>
<dbReference type="Proteomes" id="UP001501588">
    <property type="component" value="Unassembled WGS sequence"/>
</dbReference>
<keyword evidence="4" id="KW-0862">Zinc</keyword>
<proteinExistence type="inferred from homology"/>
<comment type="similarity">
    <text evidence="1">Belongs to the metallo-beta-lactamase superfamily.</text>
</comment>
<comment type="caution">
    <text evidence="6">The sequence shown here is derived from an EMBL/GenBank/DDBJ whole genome shotgun (WGS) entry which is preliminary data.</text>
</comment>
<reference evidence="6 7" key="1">
    <citation type="journal article" date="2019" name="Int. J. Syst. Evol. Microbiol.">
        <title>The Global Catalogue of Microorganisms (GCM) 10K type strain sequencing project: providing services to taxonomists for standard genome sequencing and annotation.</title>
        <authorList>
            <consortium name="The Broad Institute Genomics Platform"/>
            <consortium name="The Broad Institute Genome Sequencing Center for Infectious Disease"/>
            <person name="Wu L."/>
            <person name="Ma J."/>
        </authorList>
    </citation>
    <scope>NUCLEOTIDE SEQUENCE [LARGE SCALE GENOMIC DNA]</scope>
    <source>
        <strain evidence="6 7">JCM 9933</strain>
    </source>
</reference>
<dbReference type="PANTHER" id="PTHR42978:SF6">
    <property type="entry name" value="QUORUM-QUENCHING LACTONASE YTNP-RELATED"/>
    <property type="match status" value="1"/>
</dbReference>
<organism evidence="6 7">
    <name type="scientific">Craurococcus roseus</name>
    <dbReference type="NCBI Taxonomy" id="77585"/>
    <lineage>
        <taxon>Bacteria</taxon>
        <taxon>Pseudomonadati</taxon>
        <taxon>Pseudomonadota</taxon>
        <taxon>Alphaproteobacteria</taxon>
        <taxon>Acetobacterales</taxon>
        <taxon>Acetobacteraceae</taxon>
        <taxon>Craurococcus</taxon>
    </lineage>
</organism>
<evidence type="ECO:0000259" key="5">
    <source>
        <dbReference type="SMART" id="SM00849"/>
    </source>
</evidence>
<accession>A0ABN1FA01</accession>
<dbReference type="RefSeq" id="WP_343895699.1">
    <property type="nucleotide sequence ID" value="NZ_BAAAFZ010000034.1"/>
</dbReference>
<evidence type="ECO:0000256" key="2">
    <source>
        <dbReference type="ARBA" id="ARBA00022723"/>
    </source>
</evidence>